<dbReference type="InterPro" id="IPR050174">
    <property type="entry name" value="Protocadherin/Cadherin-CA"/>
</dbReference>
<dbReference type="GO" id="GO:0005509">
    <property type="term" value="F:calcium ion binding"/>
    <property type="evidence" value="ECO:0007669"/>
    <property type="project" value="UniProtKB-UniRule"/>
</dbReference>
<keyword evidence="4" id="KW-0325">Glycoprotein</keyword>
<evidence type="ECO:0000313" key="10">
    <source>
        <dbReference type="EMBL" id="KAK6167881.1"/>
    </source>
</evidence>
<dbReference type="InterPro" id="IPR015919">
    <property type="entry name" value="Cadherin-like_sf"/>
</dbReference>
<evidence type="ECO:0000256" key="8">
    <source>
        <dbReference type="SAM" id="SignalP"/>
    </source>
</evidence>
<organism evidence="10 11">
    <name type="scientific">Patella caerulea</name>
    <name type="common">Rayed Mediterranean limpet</name>
    <dbReference type="NCBI Taxonomy" id="87958"/>
    <lineage>
        <taxon>Eukaryota</taxon>
        <taxon>Metazoa</taxon>
        <taxon>Spiralia</taxon>
        <taxon>Lophotrochozoa</taxon>
        <taxon>Mollusca</taxon>
        <taxon>Gastropoda</taxon>
        <taxon>Patellogastropoda</taxon>
        <taxon>Patelloidea</taxon>
        <taxon>Patellidae</taxon>
        <taxon>Patella</taxon>
    </lineage>
</organism>
<accession>A0AAN8G565</accession>
<feature type="domain" description="Cadherin" evidence="9">
    <location>
        <begin position="361"/>
        <end position="437"/>
    </location>
</feature>
<dbReference type="EMBL" id="JAZGQO010000018">
    <property type="protein sequence ID" value="KAK6167881.1"/>
    <property type="molecule type" value="Genomic_DNA"/>
</dbReference>
<evidence type="ECO:0000256" key="5">
    <source>
        <dbReference type="PROSITE-ProRule" id="PRU00043"/>
    </source>
</evidence>
<gene>
    <name evidence="10" type="ORF">SNE40_021810</name>
</gene>
<feature type="chain" id="PRO_5042906224" description="Cadherin domain-containing protein" evidence="8">
    <location>
        <begin position="23"/>
        <end position="697"/>
    </location>
</feature>
<proteinExistence type="predicted"/>
<feature type="region of interest" description="Disordered" evidence="6">
    <location>
        <begin position="639"/>
        <end position="662"/>
    </location>
</feature>
<evidence type="ECO:0000256" key="7">
    <source>
        <dbReference type="SAM" id="Phobius"/>
    </source>
</evidence>
<feature type="transmembrane region" description="Helical" evidence="7">
    <location>
        <begin position="576"/>
        <end position="598"/>
    </location>
</feature>
<dbReference type="PANTHER" id="PTHR24028">
    <property type="entry name" value="CADHERIN-87A"/>
    <property type="match status" value="1"/>
</dbReference>
<reference evidence="10 11" key="1">
    <citation type="submission" date="2024-01" db="EMBL/GenBank/DDBJ databases">
        <title>The genome of the rayed Mediterranean limpet Patella caerulea (Linnaeus, 1758).</title>
        <authorList>
            <person name="Anh-Thu Weber A."/>
            <person name="Halstead-Nussloch G."/>
        </authorList>
    </citation>
    <scope>NUCLEOTIDE SEQUENCE [LARGE SCALE GENOMIC DNA]</scope>
    <source>
        <strain evidence="10">AATW-2023a</strain>
        <tissue evidence="10">Whole specimen</tissue>
    </source>
</reference>
<keyword evidence="7" id="KW-0472">Membrane</keyword>
<name>A0AAN8G565_PATCE</name>
<dbReference type="PANTHER" id="PTHR24028:SF146">
    <property type="entry name" value="CADHERIN 96CB, ISOFORM D-RELATED"/>
    <property type="match status" value="1"/>
</dbReference>
<evidence type="ECO:0000259" key="9">
    <source>
        <dbReference type="PROSITE" id="PS50268"/>
    </source>
</evidence>
<dbReference type="InterPro" id="IPR002126">
    <property type="entry name" value="Cadherin-like_dom"/>
</dbReference>
<feature type="region of interest" description="Disordered" evidence="6">
    <location>
        <begin position="524"/>
        <end position="545"/>
    </location>
</feature>
<dbReference type="CDD" id="cd11304">
    <property type="entry name" value="Cadherin_repeat"/>
    <property type="match status" value="2"/>
</dbReference>
<dbReference type="GO" id="GO:0007156">
    <property type="term" value="P:homophilic cell adhesion via plasma membrane adhesion molecules"/>
    <property type="evidence" value="ECO:0007669"/>
    <property type="project" value="InterPro"/>
</dbReference>
<dbReference type="SMART" id="SM00112">
    <property type="entry name" value="CA"/>
    <property type="match status" value="1"/>
</dbReference>
<keyword evidence="2 7" id="KW-0812">Transmembrane</keyword>
<dbReference type="AlphaFoldDB" id="A0AAN8G565"/>
<dbReference type="Proteomes" id="UP001347796">
    <property type="component" value="Unassembled WGS sequence"/>
</dbReference>
<evidence type="ECO:0000256" key="4">
    <source>
        <dbReference type="ARBA" id="ARBA00023180"/>
    </source>
</evidence>
<sequence>MKLIFCVFFVYWNIEVSQTAEAITPGKDLLWTLIESTKVSDNKKICFTCAEQVTMATVSASHCSRCFGVWKATNETDYCMYYVGPTSLDYDLVKEYRIPVTCKDGSSSDTTNVIVKVTPNTPPYFKQPLSDTVFVSSPTPIQALVRFEVLDPDEDGLNLTFSMIPNPFQDKFQIVQEPSGKKARLMPTTNLTEVCVEEVVLKVMVSDNFNPPVGPVTTTVILNNVPPKVTSLNREIQWAENLNFYQYFKWTNVDSAGGTCIITSEPAKYAADINTIGCGINITANPHFHQDKDGVIGYDFETDPPVNFTIVYQKGLCLSKPVWLYVRWTNVNEKPVLDLNNTSYSAQEGMIDVLPEYILKDPDAGDTHSYKLLSTNDSAFEIDEHTGRIYSLQYFSVTAESMTKTFRVVVSDKAGLQSDIKTVDVNITDANDHSPIVDDFDTLAEYTCEDPLPMFSRQFNAQDSDFGMNGETEFVPVNEGVLNLDAKGVLKLVKSPTDKQFHSINIQAVDKGTPKRSSGIKEFSVMGKPCPTTTPPPTTTSQPTTTELTTLLDSTTPLGTTEPPEKTKWWEEPLTLLAFILTVLLGLIIFVLTACCLIQCCGCCSKGGNSIQPETYQWNNMSSKAAQQTPRNLTYASQTTGTRVDQASKEADNESGFSEGEEFYMDDKGGSGPIVGSSQADAYWKGQGKAFPWTTNF</sequence>
<feature type="signal peptide" evidence="8">
    <location>
        <begin position="1"/>
        <end position="22"/>
    </location>
</feature>
<keyword evidence="8" id="KW-0732">Signal</keyword>
<comment type="caution">
    <text evidence="10">The sequence shown here is derived from an EMBL/GenBank/DDBJ whole genome shotgun (WGS) entry which is preliminary data.</text>
</comment>
<evidence type="ECO:0000256" key="3">
    <source>
        <dbReference type="ARBA" id="ARBA00022989"/>
    </source>
</evidence>
<protein>
    <recommendedName>
        <fullName evidence="9">Cadherin domain-containing protein</fullName>
    </recommendedName>
</protein>
<keyword evidence="11" id="KW-1185">Reference proteome</keyword>
<dbReference type="GO" id="GO:0005886">
    <property type="term" value="C:plasma membrane"/>
    <property type="evidence" value="ECO:0007669"/>
    <property type="project" value="TreeGrafter"/>
</dbReference>
<keyword evidence="5" id="KW-0106">Calcium</keyword>
<evidence type="ECO:0000256" key="1">
    <source>
        <dbReference type="ARBA" id="ARBA00004167"/>
    </source>
</evidence>
<evidence type="ECO:0000256" key="2">
    <source>
        <dbReference type="ARBA" id="ARBA00022692"/>
    </source>
</evidence>
<evidence type="ECO:0000313" key="11">
    <source>
        <dbReference type="Proteomes" id="UP001347796"/>
    </source>
</evidence>
<dbReference type="SUPFAM" id="SSF49313">
    <property type="entry name" value="Cadherin-like"/>
    <property type="match status" value="2"/>
</dbReference>
<evidence type="ECO:0000256" key="6">
    <source>
        <dbReference type="SAM" id="MobiDB-lite"/>
    </source>
</evidence>
<keyword evidence="3 7" id="KW-1133">Transmembrane helix</keyword>
<dbReference type="PROSITE" id="PS50268">
    <property type="entry name" value="CADHERIN_2"/>
    <property type="match status" value="1"/>
</dbReference>
<comment type="subcellular location">
    <subcellularLocation>
        <location evidence="1">Membrane</location>
        <topology evidence="1">Single-pass membrane protein</topology>
    </subcellularLocation>
</comment>
<dbReference type="Gene3D" id="2.60.40.60">
    <property type="entry name" value="Cadherins"/>
    <property type="match status" value="1"/>
</dbReference>